<keyword evidence="1" id="KW-0378">Hydrolase</keyword>
<dbReference type="Proteomes" id="UP000317036">
    <property type="component" value="Unassembled WGS sequence"/>
</dbReference>
<dbReference type="CDD" id="cd11532">
    <property type="entry name" value="NTP-PPase_COG4997"/>
    <property type="match status" value="1"/>
</dbReference>
<evidence type="ECO:0000313" key="2">
    <source>
        <dbReference type="Proteomes" id="UP000317036"/>
    </source>
</evidence>
<dbReference type="EMBL" id="VNJI01000024">
    <property type="protein sequence ID" value="TVY08341.1"/>
    <property type="molecule type" value="Genomic_DNA"/>
</dbReference>
<reference evidence="1 2" key="1">
    <citation type="submission" date="2019-07" db="EMBL/GenBank/DDBJ databases">
        <authorList>
            <person name="Kim J."/>
        </authorList>
    </citation>
    <scope>NUCLEOTIDE SEQUENCE [LARGE SCALE GENOMIC DNA]</scope>
    <source>
        <strain evidence="1 2">JC52</strain>
    </source>
</reference>
<keyword evidence="2" id="KW-1185">Reference proteome</keyword>
<dbReference type="SUPFAM" id="SSF101386">
    <property type="entry name" value="all-alpha NTP pyrophosphatases"/>
    <property type="match status" value="1"/>
</dbReference>
<organism evidence="1 2">
    <name type="scientific">Paenibacillus cremeus</name>
    <dbReference type="NCBI Taxonomy" id="2163881"/>
    <lineage>
        <taxon>Bacteria</taxon>
        <taxon>Bacillati</taxon>
        <taxon>Bacillota</taxon>
        <taxon>Bacilli</taxon>
        <taxon>Bacillales</taxon>
        <taxon>Paenibacillaceae</taxon>
        <taxon>Paenibacillus</taxon>
    </lineage>
</organism>
<sequence length="108" mass="12510">MPTYNKLVRDLIPEIIAREGKTYNTRILDEFEYRLELRTKLAEELNEYLEAVDNTSAMEELSDILELLHALTAIHGSTVEQLELIRSTKAVKRGGFKERIFLIDVQDT</sequence>
<comment type="caution">
    <text evidence="1">The sequence shown here is derived from an EMBL/GenBank/DDBJ whole genome shotgun (WGS) entry which is preliminary data.</text>
</comment>
<accession>A0A559K882</accession>
<gene>
    <name evidence="1" type="ORF">FPZ49_19015</name>
</gene>
<protein>
    <submittedName>
        <fullName evidence="1">Phosphoribosyl-ATP pyrophosphohydrolase</fullName>
    </submittedName>
</protein>
<dbReference type="GO" id="GO:0016787">
    <property type="term" value="F:hydrolase activity"/>
    <property type="evidence" value="ECO:0007669"/>
    <property type="project" value="UniProtKB-KW"/>
</dbReference>
<dbReference type="InterPro" id="IPR038735">
    <property type="entry name" value="MSMEG_1276-like_NTP-PPase_dom"/>
</dbReference>
<name>A0A559K882_9BACL</name>
<dbReference type="RefSeq" id="WP_144849827.1">
    <property type="nucleotide sequence ID" value="NZ_VNJI01000024.1"/>
</dbReference>
<evidence type="ECO:0000313" key="1">
    <source>
        <dbReference type="EMBL" id="TVY08341.1"/>
    </source>
</evidence>
<dbReference type="OrthoDB" id="9813491at2"/>
<dbReference type="AlphaFoldDB" id="A0A559K882"/>
<proteinExistence type="predicted"/>